<reference evidence="1" key="1">
    <citation type="submission" date="2014-11" db="EMBL/GenBank/DDBJ databases">
        <authorList>
            <person name="Amaro Gonzalez C."/>
        </authorList>
    </citation>
    <scope>NUCLEOTIDE SEQUENCE</scope>
</reference>
<dbReference type="AlphaFoldDB" id="A0A0E9W1E1"/>
<sequence length="19" mass="2170">MLLYLLLCGVILFVIVFSL</sequence>
<organism evidence="1">
    <name type="scientific">Anguilla anguilla</name>
    <name type="common">European freshwater eel</name>
    <name type="synonym">Muraena anguilla</name>
    <dbReference type="NCBI Taxonomy" id="7936"/>
    <lineage>
        <taxon>Eukaryota</taxon>
        <taxon>Metazoa</taxon>
        <taxon>Chordata</taxon>
        <taxon>Craniata</taxon>
        <taxon>Vertebrata</taxon>
        <taxon>Euteleostomi</taxon>
        <taxon>Actinopterygii</taxon>
        <taxon>Neopterygii</taxon>
        <taxon>Teleostei</taxon>
        <taxon>Anguilliformes</taxon>
        <taxon>Anguillidae</taxon>
        <taxon>Anguilla</taxon>
    </lineage>
</organism>
<accession>A0A0E9W1E1</accession>
<dbReference type="EMBL" id="GBXM01024373">
    <property type="protein sequence ID" value="JAH84204.1"/>
    <property type="molecule type" value="Transcribed_RNA"/>
</dbReference>
<proteinExistence type="predicted"/>
<name>A0A0E9W1E1_ANGAN</name>
<reference evidence="1" key="2">
    <citation type="journal article" date="2015" name="Fish Shellfish Immunol.">
        <title>Early steps in the European eel (Anguilla anguilla)-Vibrio vulnificus interaction in the gills: Role of the RtxA13 toxin.</title>
        <authorList>
            <person name="Callol A."/>
            <person name="Pajuelo D."/>
            <person name="Ebbesson L."/>
            <person name="Teles M."/>
            <person name="MacKenzie S."/>
            <person name="Amaro C."/>
        </authorList>
    </citation>
    <scope>NUCLEOTIDE SEQUENCE</scope>
</reference>
<evidence type="ECO:0000313" key="1">
    <source>
        <dbReference type="EMBL" id="JAH84204.1"/>
    </source>
</evidence>
<protein>
    <submittedName>
        <fullName evidence="1">Uncharacterized protein</fullName>
    </submittedName>
</protein>